<evidence type="ECO:0000313" key="2">
    <source>
        <dbReference type="Proteomes" id="UP001055658"/>
    </source>
</evidence>
<evidence type="ECO:0000313" key="1">
    <source>
        <dbReference type="EMBL" id="USD20461.1"/>
    </source>
</evidence>
<organism evidence="1 2">
    <name type="scientific">Microbulbifer variabilis</name>
    <dbReference type="NCBI Taxonomy" id="266805"/>
    <lineage>
        <taxon>Bacteria</taxon>
        <taxon>Pseudomonadati</taxon>
        <taxon>Pseudomonadota</taxon>
        <taxon>Gammaproteobacteria</taxon>
        <taxon>Cellvibrionales</taxon>
        <taxon>Microbulbiferaceae</taxon>
        <taxon>Microbulbifer</taxon>
    </lineage>
</organism>
<evidence type="ECO:0008006" key="3">
    <source>
        <dbReference type="Google" id="ProtNLM"/>
    </source>
</evidence>
<proteinExistence type="predicted"/>
<reference evidence="1" key="1">
    <citation type="submission" date="2022-02" db="EMBL/GenBank/DDBJ databases">
        <title>Coral-associated bacteria.</title>
        <authorList>
            <person name="Tang K."/>
            <person name="Wang X."/>
        </authorList>
    </citation>
    <scope>NUCLEOTIDE SEQUENCE</scope>
    <source>
        <strain evidence="1">SCSIO 43006</strain>
    </source>
</reference>
<dbReference type="Proteomes" id="UP001055658">
    <property type="component" value="Chromosome"/>
</dbReference>
<dbReference type="EMBL" id="CP092418">
    <property type="protein sequence ID" value="USD20461.1"/>
    <property type="molecule type" value="Genomic_DNA"/>
</dbReference>
<protein>
    <recommendedName>
        <fullName evidence="3">Sel1 repeat family protein</fullName>
    </recommendedName>
</protein>
<sequence length="134" mass="15015">MKFISMLVILLVWPCFLIAEEDMSPEEYFINGTNLLKPNSGSFNPEKGLRYMLLAADGKYEHAPFGLCVALSIERAILDLEHAYAWCYVAGKIGNKYSDQANRRLIKVGENIKQRGGAEALEKARKRALATYGV</sequence>
<dbReference type="RefSeq" id="WP_252082827.1">
    <property type="nucleotide sequence ID" value="NZ_CP092418.1"/>
</dbReference>
<gene>
    <name evidence="1" type="ORF">MJO52_15455</name>
</gene>
<keyword evidence="2" id="KW-1185">Reference proteome</keyword>
<accession>A0ABY4V864</accession>
<name>A0ABY4V864_9GAMM</name>